<dbReference type="PANTHER" id="PTHR15901:SF15">
    <property type="entry name" value="TESTICULAR HAPLOID EXPRESSED GENE PROTEIN-LIKE"/>
    <property type="match status" value="1"/>
</dbReference>
<dbReference type="InterPro" id="IPR006623">
    <property type="entry name" value="THEG"/>
</dbReference>
<name>A0ABD3VSA8_SINWO</name>
<evidence type="ECO:0008006" key="4">
    <source>
        <dbReference type="Google" id="ProtNLM"/>
    </source>
</evidence>
<reference evidence="2 3" key="1">
    <citation type="submission" date="2024-11" db="EMBL/GenBank/DDBJ databases">
        <title>Chromosome-level genome assembly of the freshwater bivalve Anodonta woodiana.</title>
        <authorList>
            <person name="Chen X."/>
        </authorList>
    </citation>
    <scope>NUCLEOTIDE SEQUENCE [LARGE SCALE GENOMIC DNA]</scope>
    <source>
        <strain evidence="2">MN2024</strain>
        <tissue evidence="2">Gills</tissue>
    </source>
</reference>
<evidence type="ECO:0000313" key="3">
    <source>
        <dbReference type="Proteomes" id="UP001634394"/>
    </source>
</evidence>
<dbReference type="InterPro" id="IPR042401">
    <property type="entry name" value="SPMAP2-like"/>
</dbReference>
<dbReference type="Proteomes" id="UP001634394">
    <property type="component" value="Unassembled WGS sequence"/>
</dbReference>
<sequence>MTTVYTRHAEYTDKSQMPDVDYSKTWTARIYQQKLTTYRTLKVQTLQIIKQETDSNTIKEYKATDRLLHLAKPKVPKTQWWTSVGPNLMWGTQEMMWPIKDTTKNAEASERLRLLAEPKKDFLTGDKINRSLFYYSCGRSSVLWDVGDNAKNATTSERTFILSKHKEPHPDFNEGRPQFKYSCGRSSPIWAVSRAAQSCGEMPRTETLAKHKEVHPEYIPEKPVIREVTQSALLVSASDRVQQLATPKKRPEGPFREPGWPVTYAAKTASAGTRCLELARAKTIVEGYQLPREVEWPVSRAAKRAVATGRLDELAKPIIRASMDHVQFNPDAFLVKPLALTGAFPPRVEKLARPIER</sequence>
<keyword evidence="1" id="KW-0677">Repeat</keyword>
<evidence type="ECO:0000313" key="2">
    <source>
        <dbReference type="EMBL" id="KAL3864484.1"/>
    </source>
</evidence>
<dbReference type="PANTHER" id="PTHR15901">
    <property type="entry name" value="TESTICULAR HAPLOID EXPRESSED GENE PROTEIN"/>
    <property type="match status" value="1"/>
</dbReference>
<keyword evidence="3" id="KW-1185">Reference proteome</keyword>
<organism evidence="2 3">
    <name type="scientific">Sinanodonta woodiana</name>
    <name type="common">Chinese pond mussel</name>
    <name type="synonym">Anodonta woodiana</name>
    <dbReference type="NCBI Taxonomy" id="1069815"/>
    <lineage>
        <taxon>Eukaryota</taxon>
        <taxon>Metazoa</taxon>
        <taxon>Spiralia</taxon>
        <taxon>Lophotrochozoa</taxon>
        <taxon>Mollusca</taxon>
        <taxon>Bivalvia</taxon>
        <taxon>Autobranchia</taxon>
        <taxon>Heteroconchia</taxon>
        <taxon>Palaeoheterodonta</taxon>
        <taxon>Unionida</taxon>
        <taxon>Unionoidea</taxon>
        <taxon>Unionidae</taxon>
        <taxon>Unioninae</taxon>
        <taxon>Sinanodonta</taxon>
    </lineage>
</organism>
<protein>
    <recommendedName>
        <fullName evidence="4">Testicular haploid expressed protein</fullName>
    </recommendedName>
</protein>
<dbReference type="SMART" id="SM00705">
    <property type="entry name" value="THEG"/>
    <property type="match status" value="6"/>
</dbReference>
<proteinExistence type="predicted"/>
<evidence type="ECO:0000256" key="1">
    <source>
        <dbReference type="ARBA" id="ARBA00022737"/>
    </source>
</evidence>
<accession>A0ABD3VSA8</accession>
<comment type="caution">
    <text evidence="2">The sequence shown here is derived from an EMBL/GenBank/DDBJ whole genome shotgun (WGS) entry which is preliminary data.</text>
</comment>
<dbReference type="AlphaFoldDB" id="A0ABD3VSA8"/>
<dbReference type="EMBL" id="JBJQND010000010">
    <property type="protein sequence ID" value="KAL3864484.1"/>
    <property type="molecule type" value="Genomic_DNA"/>
</dbReference>
<dbReference type="Pfam" id="PF14912">
    <property type="entry name" value="THEG"/>
    <property type="match status" value="4"/>
</dbReference>
<gene>
    <name evidence="2" type="ORF">ACJMK2_006163</name>
</gene>